<evidence type="ECO:0000259" key="9">
    <source>
        <dbReference type="PROSITE" id="PS50929"/>
    </source>
</evidence>
<feature type="transmembrane region" description="Helical" evidence="7">
    <location>
        <begin position="43"/>
        <end position="63"/>
    </location>
</feature>
<dbReference type="PANTHER" id="PTHR24221:SF248">
    <property type="entry name" value="ABC TRANSPORTER TRANSMEMBRANE REGION"/>
    <property type="match status" value="1"/>
</dbReference>
<protein>
    <submittedName>
        <fullName evidence="10">ATP-binding cassette domain-containing protein</fullName>
    </submittedName>
</protein>
<evidence type="ECO:0000259" key="8">
    <source>
        <dbReference type="PROSITE" id="PS50893"/>
    </source>
</evidence>
<reference evidence="10" key="1">
    <citation type="submission" date="2022-10" db="EMBL/GenBank/DDBJ databases">
        <authorList>
            <person name="Yue Y."/>
        </authorList>
    </citation>
    <scope>NUCLEOTIDE SEQUENCE</scope>
    <source>
        <strain evidence="10">Z654</strain>
    </source>
</reference>
<evidence type="ECO:0000256" key="5">
    <source>
        <dbReference type="ARBA" id="ARBA00022989"/>
    </source>
</evidence>
<dbReference type="Gene3D" id="3.40.50.300">
    <property type="entry name" value="P-loop containing nucleotide triphosphate hydrolases"/>
    <property type="match status" value="1"/>
</dbReference>
<dbReference type="Proteomes" id="UP001208041">
    <property type="component" value="Unassembled WGS sequence"/>
</dbReference>
<evidence type="ECO:0000256" key="4">
    <source>
        <dbReference type="ARBA" id="ARBA00022840"/>
    </source>
</evidence>
<keyword evidence="6 7" id="KW-0472">Membrane</keyword>
<feature type="transmembrane region" description="Helical" evidence="7">
    <location>
        <begin position="141"/>
        <end position="159"/>
    </location>
</feature>
<dbReference type="GO" id="GO:0005886">
    <property type="term" value="C:plasma membrane"/>
    <property type="evidence" value="ECO:0007669"/>
    <property type="project" value="UniProtKB-SubCell"/>
</dbReference>
<evidence type="ECO:0000256" key="1">
    <source>
        <dbReference type="ARBA" id="ARBA00004651"/>
    </source>
</evidence>
<dbReference type="InterPro" id="IPR036640">
    <property type="entry name" value="ABC1_TM_sf"/>
</dbReference>
<feature type="transmembrane region" description="Helical" evidence="7">
    <location>
        <begin position="7"/>
        <end position="31"/>
    </location>
</feature>
<gene>
    <name evidence="10" type="ORF">OH136_15120</name>
</gene>
<dbReference type="InterPro" id="IPR003593">
    <property type="entry name" value="AAA+_ATPase"/>
</dbReference>
<dbReference type="SMART" id="SM00382">
    <property type="entry name" value="AAA"/>
    <property type="match status" value="1"/>
</dbReference>
<dbReference type="InterPro" id="IPR039421">
    <property type="entry name" value="Type_1_exporter"/>
</dbReference>
<dbReference type="Pfam" id="PF00005">
    <property type="entry name" value="ABC_tran"/>
    <property type="match status" value="1"/>
</dbReference>
<dbReference type="GO" id="GO:0005524">
    <property type="term" value="F:ATP binding"/>
    <property type="evidence" value="ECO:0007669"/>
    <property type="project" value="UniProtKB-KW"/>
</dbReference>
<dbReference type="RefSeq" id="WP_263954888.1">
    <property type="nucleotide sequence ID" value="NZ_JAOYFC010000004.1"/>
</dbReference>
<dbReference type="SUPFAM" id="SSF90123">
    <property type="entry name" value="ABC transporter transmembrane region"/>
    <property type="match status" value="1"/>
</dbReference>
<dbReference type="GO" id="GO:0034040">
    <property type="term" value="F:ATPase-coupled lipid transmembrane transporter activity"/>
    <property type="evidence" value="ECO:0007669"/>
    <property type="project" value="TreeGrafter"/>
</dbReference>
<comment type="subcellular location">
    <subcellularLocation>
        <location evidence="1">Cell membrane</location>
        <topology evidence="1">Multi-pass membrane protein</topology>
    </subcellularLocation>
</comment>
<dbReference type="Gene3D" id="1.20.1560.10">
    <property type="entry name" value="ABC transporter type 1, transmembrane domain"/>
    <property type="match status" value="1"/>
</dbReference>
<dbReference type="EMBL" id="JAOYFC010000004">
    <property type="protein sequence ID" value="MCV6825892.1"/>
    <property type="molecule type" value="Genomic_DNA"/>
</dbReference>
<dbReference type="InterPro" id="IPR003439">
    <property type="entry name" value="ABC_transporter-like_ATP-bd"/>
</dbReference>
<dbReference type="GO" id="GO:0016887">
    <property type="term" value="F:ATP hydrolysis activity"/>
    <property type="evidence" value="ECO:0007669"/>
    <property type="project" value="InterPro"/>
</dbReference>
<proteinExistence type="predicted"/>
<dbReference type="PROSITE" id="PS50929">
    <property type="entry name" value="ABC_TM1F"/>
    <property type="match status" value="1"/>
</dbReference>
<keyword evidence="11" id="KW-1185">Reference proteome</keyword>
<dbReference type="GO" id="GO:0140359">
    <property type="term" value="F:ABC-type transporter activity"/>
    <property type="evidence" value="ECO:0007669"/>
    <property type="project" value="InterPro"/>
</dbReference>
<keyword evidence="2 7" id="KW-0812">Transmembrane</keyword>
<feature type="domain" description="ABC transmembrane type-1" evidence="9">
    <location>
        <begin position="7"/>
        <end position="285"/>
    </location>
</feature>
<keyword evidence="3" id="KW-0547">Nucleotide-binding</keyword>
<sequence>MNRRAIIALIIFGSFTNLLALTGPFFMLFVYDRVLSSGSIRSLVIVSIFALVLFCCMGVLDFVRARILSNEGDRIYKALRRKAFEATILAHGKKLKGQPAQHAIFELETLRSFIASGTLGSLFDAPWSLMFLMALYVLHPWFALAAALGGIILLTVAFLHQSLTRQNLENSARSKQKSDHILEHFISGARTLCSLNMGRACYKSWAEQEDEASSESKKSKASTQAFKSTAFSLRQVLQSGMIALGAVLVLAEEISAGAMVAGSILIARFLAPLETAISGWNYAVSARDGLSNLSHMSVGPKMLPKIADLKDDIKIENVTVLGDAGTAPRLNGISFQLKRGSTLGIIGPNGSGKSTLIELLTGSIEPDSGRILNYAPNQNFAEPSVAIGYLPQQVTLFPGTIAENISRFEKEPEQTKIEHAAKNAGIHNHILSLPFNYETNIQPDHVTLSRGELQRVAFARSIYGNPEIVLLDEPDAGLDHLGIDALNASIRKLKAEGKTVVIATQRPSAVHECDHIIQLSKGNIIASGPRESVLRSLLKQKPSGNREPMAAQ</sequence>
<organism evidence="10 11">
    <name type="scientific">Halocynthiibacter halioticoli</name>
    <dbReference type="NCBI Taxonomy" id="2986804"/>
    <lineage>
        <taxon>Bacteria</taxon>
        <taxon>Pseudomonadati</taxon>
        <taxon>Pseudomonadota</taxon>
        <taxon>Alphaproteobacteria</taxon>
        <taxon>Rhodobacterales</taxon>
        <taxon>Paracoccaceae</taxon>
        <taxon>Halocynthiibacter</taxon>
    </lineage>
</organism>
<dbReference type="PROSITE" id="PS50893">
    <property type="entry name" value="ABC_TRANSPORTER_2"/>
    <property type="match status" value="1"/>
</dbReference>
<comment type="caution">
    <text evidence="10">The sequence shown here is derived from an EMBL/GenBank/DDBJ whole genome shotgun (WGS) entry which is preliminary data.</text>
</comment>
<evidence type="ECO:0000313" key="10">
    <source>
        <dbReference type="EMBL" id="MCV6825892.1"/>
    </source>
</evidence>
<dbReference type="AlphaFoldDB" id="A0AAE3J0T5"/>
<feature type="domain" description="ABC transporter" evidence="8">
    <location>
        <begin position="313"/>
        <end position="546"/>
    </location>
</feature>
<dbReference type="InterPro" id="IPR027417">
    <property type="entry name" value="P-loop_NTPase"/>
</dbReference>
<dbReference type="PANTHER" id="PTHR24221">
    <property type="entry name" value="ATP-BINDING CASSETTE SUB-FAMILY B"/>
    <property type="match status" value="1"/>
</dbReference>
<evidence type="ECO:0000256" key="2">
    <source>
        <dbReference type="ARBA" id="ARBA00022692"/>
    </source>
</evidence>
<name>A0AAE3J0T5_9RHOB</name>
<dbReference type="InterPro" id="IPR011527">
    <property type="entry name" value="ABC1_TM_dom"/>
</dbReference>
<keyword evidence="4 10" id="KW-0067">ATP-binding</keyword>
<evidence type="ECO:0000256" key="7">
    <source>
        <dbReference type="SAM" id="Phobius"/>
    </source>
</evidence>
<evidence type="ECO:0000256" key="3">
    <source>
        <dbReference type="ARBA" id="ARBA00022741"/>
    </source>
</evidence>
<keyword evidence="5 7" id="KW-1133">Transmembrane helix</keyword>
<accession>A0AAE3J0T5</accession>
<evidence type="ECO:0000313" key="11">
    <source>
        <dbReference type="Proteomes" id="UP001208041"/>
    </source>
</evidence>
<dbReference type="Pfam" id="PF00664">
    <property type="entry name" value="ABC_membrane"/>
    <property type="match status" value="1"/>
</dbReference>
<dbReference type="SUPFAM" id="SSF52540">
    <property type="entry name" value="P-loop containing nucleoside triphosphate hydrolases"/>
    <property type="match status" value="1"/>
</dbReference>
<evidence type="ECO:0000256" key="6">
    <source>
        <dbReference type="ARBA" id="ARBA00023136"/>
    </source>
</evidence>